<dbReference type="InterPro" id="IPR003599">
    <property type="entry name" value="Ig_sub"/>
</dbReference>
<dbReference type="InterPro" id="IPR013106">
    <property type="entry name" value="Ig_V-set"/>
</dbReference>
<dbReference type="PROSITE" id="PS50835">
    <property type="entry name" value="IG_LIKE"/>
    <property type="match status" value="1"/>
</dbReference>
<dbReference type="GO" id="GO:0050868">
    <property type="term" value="P:negative regulation of T cell activation"/>
    <property type="evidence" value="ECO:0007669"/>
    <property type="project" value="Ensembl"/>
</dbReference>
<feature type="region of interest" description="Disordered" evidence="14">
    <location>
        <begin position="222"/>
        <end position="248"/>
    </location>
</feature>
<evidence type="ECO:0000256" key="1">
    <source>
        <dbReference type="ARBA" id="ARBA00004251"/>
    </source>
</evidence>
<gene>
    <name evidence="17" type="primary">TIGIT</name>
</gene>
<dbReference type="GeneTree" id="ENSGT00390000012671"/>
<comment type="subcellular location">
    <subcellularLocation>
        <location evidence="1">Cell membrane</location>
        <topology evidence="1">Single-pass type I membrane protein</topology>
    </subcellularLocation>
</comment>
<evidence type="ECO:0000256" key="10">
    <source>
        <dbReference type="ARBA" id="ARBA00059118"/>
    </source>
</evidence>
<evidence type="ECO:0000256" key="6">
    <source>
        <dbReference type="ARBA" id="ARBA00023136"/>
    </source>
</evidence>
<feature type="transmembrane region" description="Helical" evidence="15">
    <location>
        <begin position="186"/>
        <end position="209"/>
    </location>
</feature>
<dbReference type="Gene3D" id="2.60.40.10">
    <property type="entry name" value="Immunoglobulins"/>
    <property type="match status" value="1"/>
</dbReference>
<evidence type="ECO:0000256" key="11">
    <source>
        <dbReference type="ARBA" id="ARBA00062443"/>
    </source>
</evidence>
<dbReference type="SUPFAM" id="SSF48726">
    <property type="entry name" value="Immunoglobulin"/>
    <property type="match status" value="1"/>
</dbReference>
<dbReference type="SMART" id="SM00409">
    <property type="entry name" value="IG"/>
    <property type="match status" value="1"/>
</dbReference>
<dbReference type="Proteomes" id="UP000694564">
    <property type="component" value="Chromosome 10"/>
</dbReference>
<dbReference type="GO" id="GO:0038023">
    <property type="term" value="F:signaling receptor activity"/>
    <property type="evidence" value="ECO:0007669"/>
    <property type="project" value="Ensembl"/>
</dbReference>
<comment type="subunit">
    <text evidence="11">Homodimer in cis; binds with high affinity to PVR, forming a heterotetrameric assembly of two TIGIT and two PVR molecules. Binds with lower affinity to NECTIN2 and NECTIN3. Interacts with GRB2. Interacts with NECTIN4.</text>
</comment>
<evidence type="ECO:0000259" key="16">
    <source>
        <dbReference type="PROSITE" id="PS50835"/>
    </source>
</evidence>
<evidence type="ECO:0000256" key="9">
    <source>
        <dbReference type="ARBA" id="ARBA00023319"/>
    </source>
</evidence>
<dbReference type="PANTHER" id="PTHR47734:SF1">
    <property type="entry name" value="T-CELL IMMUNORECEPTOR WITH IG AND ITIM DOMAINS"/>
    <property type="match status" value="1"/>
</dbReference>
<comment type="function">
    <text evidence="10">Inhibitory receptor that plays a role in the modulation of immune responses. Suppresses T-cell activation by promoting the generation of mature immunoregulatory dendritic cells. Upon binding to its ligands PVR/CD155 or NECTIN2/CD112, which are expressed on antigen-presenting cells, sends inhibitory signals to the T-cell or NK cell. Mechanistically, interaction with ligand leads to phosphorylation of the cytoplasmic tail by Src family tyrosine kinases such as FYN or LCK, allowing subsequent binding to adapter GRB2 and SHIP1/INPP5D. In turn, inhibits PI3K and MAPK signaling cascades. In addition, associates with beta-arrestin-2/ARRB2 to recruit SHIP1/INPP5D that suppresses autoubiquitination of TRAF6 and subsequently inhibits NF-kappa-B signaling pathway. Also acts as a receptor for NECTIN4 to inhibit NK cell cytotoxicity.</text>
</comment>
<evidence type="ECO:0000256" key="4">
    <source>
        <dbReference type="ARBA" id="ARBA00022729"/>
    </source>
</evidence>
<reference evidence="17" key="2">
    <citation type="submission" date="2025-09" db="UniProtKB">
        <authorList>
            <consortium name="Ensembl"/>
        </authorList>
    </citation>
    <scope>IDENTIFICATION</scope>
</reference>
<dbReference type="AlphaFoldDB" id="A0A8D2CR75"/>
<evidence type="ECO:0000256" key="15">
    <source>
        <dbReference type="SAM" id="Phobius"/>
    </source>
</evidence>
<keyword evidence="6 15" id="KW-0472">Membrane</keyword>
<keyword evidence="2" id="KW-1003">Cell membrane</keyword>
<dbReference type="Pfam" id="PF07686">
    <property type="entry name" value="V-set"/>
    <property type="match status" value="1"/>
</dbReference>
<dbReference type="GO" id="GO:0045953">
    <property type="term" value="P:negative regulation of natural killer cell mediated cytotoxicity"/>
    <property type="evidence" value="ECO:0007669"/>
    <property type="project" value="Ensembl"/>
</dbReference>
<keyword evidence="5 15" id="KW-1133">Transmembrane helix</keyword>
<evidence type="ECO:0000256" key="8">
    <source>
        <dbReference type="ARBA" id="ARBA00023180"/>
    </source>
</evidence>
<dbReference type="FunFam" id="2.60.40.10:FF:001182">
    <property type="entry name" value="T-cell immunoreceptor with Ig and ITIM domains"/>
    <property type="match status" value="1"/>
</dbReference>
<organism evidence="17 18">
    <name type="scientific">Sciurus vulgaris</name>
    <name type="common">Eurasian red squirrel</name>
    <dbReference type="NCBI Taxonomy" id="55149"/>
    <lineage>
        <taxon>Eukaryota</taxon>
        <taxon>Metazoa</taxon>
        <taxon>Chordata</taxon>
        <taxon>Craniata</taxon>
        <taxon>Vertebrata</taxon>
        <taxon>Euteleostomi</taxon>
        <taxon>Mammalia</taxon>
        <taxon>Eutheria</taxon>
        <taxon>Euarchontoglires</taxon>
        <taxon>Glires</taxon>
        <taxon>Rodentia</taxon>
        <taxon>Sciuromorpha</taxon>
        <taxon>Sciuridae</taxon>
        <taxon>Sciurinae</taxon>
        <taxon>Sciurini</taxon>
        <taxon>Sciurus</taxon>
    </lineage>
</organism>
<dbReference type="GO" id="GO:0032733">
    <property type="term" value="P:positive regulation of interleukin-10 production"/>
    <property type="evidence" value="ECO:0007669"/>
    <property type="project" value="Ensembl"/>
</dbReference>
<keyword evidence="3 15" id="KW-0812">Transmembrane</keyword>
<feature type="domain" description="Ig-like" evidence="16">
    <location>
        <begin position="70"/>
        <end position="154"/>
    </location>
</feature>
<dbReference type="Ensembl" id="ENSSVLT00005015128.1">
    <property type="protein sequence ID" value="ENSSVLP00005013671.1"/>
    <property type="gene ID" value="ENSSVLG00005010835.1"/>
</dbReference>
<keyword evidence="9" id="KW-0393">Immunoglobulin domain</keyword>
<dbReference type="GO" id="GO:0042802">
    <property type="term" value="F:identical protein binding"/>
    <property type="evidence" value="ECO:0007669"/>
    <property type="project" value="Ensembl"/>
</dbReference>
<keyword evidence="7" id="KW-1015">Disulfide bond</keyword>
<dbReference type="InterPro" id="IPR007110">
    <property type="entry name" value="Ig-like_dom"/>
</dbReference>
<proteinExistence type="predicted"/>
<dbReference type="GO" id="GO:0005886">
    <property type="term" value="C:plasma membrane"/>
    <property type="evidence" value="ECO:0007669"/>
    <property type="project" value="UniProtKB-SubCell"/>
</dbReference>
<dbReference type="OrthoDB" id="9948163at2759"/>
<evidence type="ECO:0000256" key="12">
    <source>
        <dbReference type="ARBA" id="ARBA00068460"/>
    </source>
</evidence>
<feature type="compositionally biased region" description="Polar residues" evidence="14">
    <location>
        <begin position="231"/>
        <end position="246"/>
    </location>
</feature>
<evidence type="ECO:0000313" key="17">
    <source>
        <dbReference type="Ensembl" id="ENSSVLP00005013671.1"/>
    </source>
</evidence>
<dbReference type="GO" id="GO:0032695">
    <property type="term" value="P:negative regulation of interleukin-12 production"/>
    <property type="evidence" value="ECO:0007669"/>
    <property type="project" value="Ensembl"/>
</dbReference>
<protein>
    <recommendedName>
        <fullName evidence="12">T-cell immunoreceptor with Ig and ITIM domains</fullName>
    </recommendedName>
    <alternativeName>
        <fullName evidence="13">V-set and transmembrane domain-containing protein 3</fullName>
    </alternativeName>
</protein>
<evidence type="ECO:0000256" key="5">
    <source>
        <dbReference type="ARBA" id="ARBA00022989"/>
    </source>
</evidence>
<evidence type="ECO:0000256" key="7">
    <source>
        <dbReference type="ARBA" id="ARBA00023157"/>
    </source>
</evidence>
<dbReference type="PANTHER" id="PTHR47734">
    <property type="entry name" value="T-CELL IMMUNORECEPTOR WITH IG AND ITIM DOMAINS PROTEIN, TIGIT"/>
    <property type="match status" value="1"/>
</dbReference>
<dbReference type="InterPro" id="IPR036179">
    <property type="entry name" value="Ig-like_dom_sf"/>
</dbReference>
<reference evidence="17" key="1">
    <citation type="submission" date="2025-08" db="UniProtKB">
        <authorList>
            <consortium name="Ensembl"/>
        </authorList>
    </citation>
    <scope>IDENTIFICATION</scope>
</reference>
<keyword evidence="8" id="KW-0325">Glycoprotein</keyword>
<accession>A0A8D2CR75</accession>
<evidence type="ECO:0000256" key="14">
    <source>
        <dbReference type="SAM" id="MobiDB-lite"/>
    </source>
</evidence>
<evidence type="ECO:0000256" key="3">
    <source>
        <dbReference type="ARBA" id="ARBA00022692"/>
    </source>
</evidence>
<evidence type="ECO:0000313" key="18">
    <source>
        <dbReference type="Proteomes" id="UP000694564"/>
    </source>
</evidence>
<dbReference type="GO" id="GO:0042267">
    <property type="term" value="P:natural killer cell mediated cytotoxicity"/>
    <property type="evidence" value="ECO:0007669"/>
    <property type="project" value="Ensembl"/>
</dbReference>
<name>A0A8D2CR75_SCIVU</name>
<evidence type="ECO:0000256" key="2">
    <source>
        <dbReference type="ARBA" id="ARBA00022475"/>
    </source>
</evidence>
<dbReference type="InterPro" id="IPR013783">
    <property type="entry name" value="Ig-like_fold"/>
</dbReference>
<dbReference type="InterPro" id="IPR042948">
    <property type="entry name" value="TIGIT"/>
</dbReference>
<keyword evidence="4" id="KW-0732">Signal</keyword>
<evidence type="ECO:0000256" key="13">
    <source>
        <dbReference type="ARBA" id="ARBA00079912"/>
    </source>
</evidence>
<dbReference type="GO" id="GO:0009986">
    <property type="term" value="C:cell surface"/>
    <property type="evidence" value="ECO:0007669"/>
    <property type="project" value="Ensembl"/>
</dbReference>
<dbReference type="GO" id="GO:0005102">
    <property type="term" value="F:signaling receptor binding"/>
    <property type="evidence" value="ECO:0007669"/>
    <property type="project" value="Ensembl"/>
</dbReference>
<sequence>MVFLVAHPIFSETLFLRRLSFALPSAVGQFWSQKRPHLLPGGPLGRSMHWCLLLIWAQGLRQALFASAMTGTIVTKGNISAEEGGSVILQCHLSSTMAEVTQVNWEQRDQLLAICHTKFGWYINPVFSERVTPGPHLGLTFQSLTMNDTGEYFCIYHTYPDGIYEGSIFLEVLGSSVAEHSAGFQIPLLAALGVICMGVICMAVIRMVALARKKTSLRINSAESDLRRSPSEQQEWNPSISSSPGSCVQAEATPAGLCSVQREDDYAEPHDYFNVLSYRSLESFNFLTETG</sequence>
<keyword evidence="18" id="KW-1185">Reference proteome</keyword>